<organism evidence="1 2">
    <name type="scientific">Thermomonospora echinospora</name>
    <dbReference type="NCBI Taxonomy" id="1992"/>
    <lineage>
        <taxon>Bacteria</taxon>
        <taxon>Bacillati</taxon>
        <taxon>Actinomycetota</taxon>
        <taxon>Actinomycetes</taxon>
        <taxon>Streptosporangiales</taxon>
        <taxon>Thermomonosporaceae</taxon>
        <taxon>Thermomonospora</taxon>
    </lineage>
</organism>
<dbReference type="AlphaFoldDB" id="A0A1H6CYI5"/>
<evidence type="ECO:0008006" key="3">
    <source>
        <dbReference type="Google" id="ProtNLM"/>
    </source>
</evidence>
<name>A0A1H6CYI5_9ACTN</name>
<accession>A0A1H6CYI5</accession>
<keyword evidence="2" id="KW-1185">Reference proteome</keyword>
<dbReference type="Proteomes" id="UP000236723">
    <property type="component" value="Unassembled WGS sequence"/>
</dbReference>
<evidence type="ECO:0000313" key="1">
    <source>
        <dbReference type="EMBL" id="SEG78112.1"/>
    </source>
</evidence>
<reference evidence="2" key="1">
    <citation type="submission" date="2016-10" db="EMBL/GenBank/DDBJ databases">
        <authorList>
            <person name="Varghese N."/>
            <person name="Submissions S."/>
        </authorList>
    </citation>
    <scope>NUCLEOTIDE SEQUENCE [LARGE SCALE GENOMIC DNA]</scope>
    <source>
        <strain evidence="2">DSM 43163</strain>
    </source>
</reference>
<proteinExistence type="predicted"/>
<evidence type="ECO:0000313" key="2">
    <source>
        <dbReference type="Proteomes" id="UP000236723"/>
    </source>
</evidence>
<gene>
    <name evidence="1" type="ORF">SAMN04489712_11230</name>
</gene>
<dbReference type="EMBL" id="FNVO01000012">
    <property type="protein sequence ID" value="SEG78112.1"/>
    <property type="molecule type" value="Genomic_DNA"/>
</dbReference>
<sequence>MTLTAGLLLVLTACLGGSDEPEIKGPVGDLAPTPSPSTATLKQHGGPAGGFTIGLPEGWQIVDPTTSSLDAVRTAFGIKGGELPELVEATLDELKKHNAVFAVETASLSTGYANHLTAVCAPGGAIGNDLDTLKRKSRALNGKHQGYRLTDVTVSGKPGLRASYTSTKSTGVTEDEVEIQVPGTGDKVCETQITTKQGAPAKDTEQILASFKIV</sequence>
<protein>
    <recommendedName>
        <fullName evidence="3">Lipoprotein</fullName>
    </recommendedName>
</protein>